<dbReference type="InterPro" id="IPR001584">
    <property type="entry name" value="Integrase_cat-core"/>
</dbReference>
<dbReference type="Gene3D" id="3.30.420.10">
    <property type="entry name" value="Ribonuclease H-like superfamily/Ribonuclease H"/>
    <property type="match status" value="1"/>
</dbReference>
<dbReference type="RefSeq" id="WP_301162261.1">
    <property type="nucleotide sequence ID" value="NZ_JAUHTB010000002.1"/>
</dbReference>
<dbReference type="NCBIfam" id="NF033546">
    <property type="entry name" value="transpos_IS21"/>
    <property type="match status" value="1"/>
</dbReference>
<accession>A0ABT8GY13</accession>
<dbReference type="InterPro" id="IPR054353">
    <property type="entry name" value="IstA-like_C"/>
</dbReference>
<dbReference type="PANTHER" id="PTHR35004:SF8">
    <property type="entry name" value="TRANSPOSASE RV3428C-RELATED"/>
    <property type="match status" value="1"/>
</dbReference>
<reference evidence="3 4" key="1">
    <citation type="submission" date="2023-07" db="EMBL/GenBank/DDBJ databases">
        <title>Strategy for survival of the halotoleranting strain Dietzia MX2 from the Yakshinskoe mineral salts deposit.</title>
        <authorList>
            <person name="Kharitonova M.A."/>
            <person name="Kupriyanova-Ashina F.G."/>
            <person name="Shakirov T.R."/>
            <person name="Vafina M.S."/>
            <person name="Ilinskaya O.N."/>
        </authorList>
    </citation>
    <scope>NUCLEOTIDE SEQUENCE [LARGE SCALE GENOMIC DNA]</scope>
    <source>
        <strain evidence="3 4">MX2</strain>
    </source>
</reference>
<dbReference type="PANTHER" id="PTHR35004">
    <property type="entry name" value="TRANSPOSASE RV3428C-RELATED"/>
    <property type="match status" value="1"/>
</dbReference>
<feature type="domain" description="Integrase catalytic" evidence="2">
    <location>
        <begin position="135"/>
        <end position="329"/>
    </location>
</feature>
<dbReference type="PROSITE" id="PS50994">
    <property type="entry name" value="INTEGRASE"/>
    <property type="match status" value="1"/>
</dbReference>
<name>A0ABT8GY13_9ACTN</name>
<evidence type="ECO:0000313" key="4">
    <source>
        <dbReference type="Proteomes" id="UP001172702"/>
    </source>
</evidence>
<organism evidence="3 4">
    <name type="scientific">Dietzia maris</name>
    <dbReference type="NCBI Taxonomy" id="37915"/>
    <lineage>
        <taxon>Bacteria</taxon>
        <taxon>Bacillati</taxon>
        <taxon>Actinomycetota</taxon>
        <taxon>Actinomycetes</taxon>
        <taxon>Mycobacteriales</taxon>
        <taxon>Dietziaceae</taxon>
        <taxon>Dietzia</taxon>
    </lineage>
</organism>
<dbReference type="Proteomes" id="UP001172702">
    <property type="component" value="Unassembled WGS sequence"/>
</dbReference>
<keyword evidence="4" id="KW-1185">Reference proteome</keyword>
<dbReference type="InterPro" id="IPR012337">
    <property type="entry name" value="RNaseH-like_sf"/>
</dbReference>
<gene>
    <name evidence="3" type="primary">istA</name>
    <name evidence="3" type="ORF">QYF62_03275</name>
</gene>
<dbReference type="Pfam" id="PF00665">
    <property type="entry name" value="rve"/>
    <property type="match status" value="1"/>
</dbReference>
<dbReference type="EMBL" id="JAUHTB010000002">
    <property type="protein sequence ID" value="MDN4505080.1"/>
    <property type="molecule type" value="Genomic_DNA"/>
</dbReference>
<comment type="caution">
    <text evidence="3">The sequence shown here is derived from an EMBL/GenBank/DDBJ whole genome shotgun (WGS) entry which is preliminary data.</text>
</comment>
<dbReference type="InterPro" id="IPR036397">
    <property type="entry name" value="RNaseH_sf"/>
</dbReference>
<dbReference type="Pfam" id="PF22483">
    <property type="entry name" value="Mu-transpos_C_2"/>
    <property type="match status" value="1"/>
</dbReference>
<evidence type="ECO:0000313" key="3">
    <source>
        <dbReference type="EMBL" id="MDN4505080.1"/>
    </source>
</evidence>
<proteinExistence type="inferred from homology"/>
<evidence type="ECO:0000256" key="1">
    <source>
        <dbReference type="ARBA" id="ARBA00009277"/>
    </source>
</evidence>
<comment type="similarity">
    <text evidence="1">Belongs to the transposase IS21/IS408/IS1162 family.</text>
</comment>
<dbReference type="SUPFAM" id="SSF53098">
    <property type="entry name" value="Ribonuclease H-like"/>
    <property type="match status" value="1"/>
</dbReference>
<evidence type="ECO:0000259" key="2">
    <source>
        <dbReference type="PROSITE" id="PS50994"/>
    </source>
</evidence>
<protein>
    <submittedName>
        <fullName evidence="3">IS21 family transposase</fullName>
    </submittedName>
</protein>
<sequence length="520" mass="57890">MTVRKIRAKLVLQLRAEGLSGRAIAASQGMSRKSIAAVLEAADATETSWDDVAELTDEQVYARLFPGRGEHESVFAQPDWEQVHREMARVGVTLKLLHGEYTDRCAHAKAPAMGYDRWCKTYQRHVMVTGAASRVGHKAGQTVEVDWSGPTMELTDPVTGATRKVYLFVACLPFSRYAFVWPSTDMQQDAWLRAHVAMFDAFGGSVPRIVCDNLKTGVVSHPRDGEIVLNDAYREMAAHYSAAVLPGRIRRPKDKSGAENTVAHVATWVIAGLRDRTFHTVPELAEAIGERMDAYNREPFQKRPGSRLSVFTAEERPLLTPLPEVAFEISRWLYGRRVGRNGHVVFERNFYSAPLAHIGSKVDVRITARTLEIYRGTERISSHLLLPEQAAGQYRTNDADLPAGRQYQQWDAPRVREWAERVGPAAVIVVNRIFESVPVDEQGLDAALAVLRLSRRFSAERVEAACALALTGPVRSPRYAHIHPILATGQDKTAALQPRTKPEQAGGYVRGADYYARSAR</sequence>